<keyword evidence="5 6" id="KW-0408">Iron</keyword>
<organism evidence="9 10">
    <name type="scientific">Pseudaquabacterium inlustre</name>
    <dbReference type="NCBI Taxonomy" id="2984192"/>
    <lineage>
        <taxon>Bacteria</taxon>
        <taxon>Pseudomonadati</taxon>
        <taxon>Pseudomonadota</taxon>
        <taxon>Betaproteobacteria</taxon>
        <taxon>Burkholderiales</taxon>
        <taxon>Sphaerotilaceae</taxon>
        <taxon>Pseudaquabacterium</taxon>
    </lineage>
</organism>
<reference evidence="9 10" key="1">
    <citation type="submission" date="2024-04" db="EMBL/GenBank/DDBJ databases">
        <title>Novel species of the genus Ideonella isolated from streams.</title>
        <authorList>
            <person name="Lu H."/>
        </authorList>
    </citation>
    <scope>NUCLEOTIDE SEQUENCE [LARGE SCALE GENOMIC DNA]</scope>
    <source>
        <strain evidence="9 10">DXS22W</strain>
    </source>
</reference>
<dbReference type="Gene3D" id="1.10.760.10">
    <property type="entry name" value="Cytochrome c-like domain"/>
    <property type="match status" value="1"/>
</dbReference>
<feature type="chain" id="PRO_5046867432" evidence="7">
    <location>
        <begin position="35"/>
        <end position="118"/>
    </location>
</feature>
<keyword evidence="2 6" id="KW-0349">Heme</keyword>
<dbReference type="PANTHER" id="PTHR33751">
    <property type="entry name" value="CBB3-TYPE CYTOCHROME C OXIDASE SUBUNIT FIXP"/>
    <property type="match status" value="1"/>
</dbReference>
<proteinExistence type="predicted"/>
<dbReference type="PANTHER" id="PTHR33751:SF9">
    <property type="entry name" value="CYTOCHROME C4"/>
    <property type="match status" value="1"/>
</dbReference>
<name>A0ABU9C9Y3_9BURK</name>
<evidence type="ECO:0000256" key="5">
    <source>
        <dbReference type="ARBA" id="ARBA00023004"/>
    </source>
</evidence>
<gene>
    <name evidence="9" type="ORF">AACH10_00345</name>
</gene>
<evidence type="ECO:0000313" key="10">
    <source>
        <dbReference type="Proteomes" id="UP001365405"/>
    </source>
</evidence>
<evidence type="ECO:0000256" key="2">
    <source>
        <dbReference type="ARBA" id="ARBA00022617"/>
    </source>
</evidence>
<dbReference type="InterPro" id="IPR036909">
    <property type="entry name" value="Cyt_c-like_dom_sf"/>
</dbReference>
<evidence type="ECO:0000256" key="4">
    <source>
        <dbReference type="ARBA" id="ARBA00022982"/>
    </source>
</evidence>
<dbReference type="Proteomes" id="UP001365405">
    <property type="component" value="Unassembled WGS sequence"/>
</dbReference>
<evidence type="ECO:0000256" key="6">
    <source>
        <dbReference type="PROSITE-ProRule" id="PRU00433"/>
    </source>
</evidence>
<comment type="caution">
    <text evidence="9">The sequence shown here is derived from an EMBL/GenBank/DDBJ whole genome shotgun (WGS) entry which is preliminary data.</text>
</comment>
<dbReference type="EMBL" id="JBBUTH010000001">
    <property type="protein sequence ID" value="MEK8048684.1"/>
    <property type="molecule type" value="Genomic_DNA"/>
</dbReference>
<feature type="signal peptide" evidence="7">
    <location>
        <begin position="1"/>
        <end position="34"/>
    </location>
</feature>
<dbReference type="PROSITE" id="PS51007">
    <property type="entry name" value="CYTC"/>
    <property type="match status" value="1"/>
</dbReference>
<sequence length="118" mass="12484">MRLNPNQGVPARARALAPACAALLLAVQALPARAQPASEPLALRALAATCANCHGTEGRALPDSAVPGLAGERASRLNELMLQFKRGERPATVMHQIAKGYSDAQLQDLAGYFSRRAR</sequence>
<accession>A0ABU9C9Y3</accession>
<keyword evidence="1" id="KW-0813">Transport</keyword>
<keyword evidence="3 6" id="KW-0479">Metal-binding</keyword>
<evidence type="ECO:0000259" key="8">
    <source>
        <dbReference type="PROSITE" id="PS51007"/>
    </source>
</evidence>
<keyword evidence="10" id="KW-1185">Reference proteome</keyword>
<feature type="domain" description="Cytochrome c" evidence="8">
    <location>
        <begin position="35"/>
        <end position="117"/>
    </location>
</feature>
<dbReference type="InterPro" id="IPR050597">
    <property type="entry name" value="Cytochrome_c_Oxidase_Subunit"/>
</dbReference>
<keyword evidence="7" id="KW-0732">Signal</keyword>
<protein>
    <submittedName>
        <fullName evidence="9">Cytochrome C</fullName>
    </submittedName>
</protein>
<dbReference type="SUPFAM" id="SSF46626">
    <property type="entry name" value="Cytochrome c"/>
    <property type="match status" value="1"/>
</dbReference>
<evidence type="ECO:0000256" key="3">
    <source>
        <dbReference type="ARBA" id="ARBA00022723"/>
    </source>
</evidence>
<dbReference type="InterPro" id="IPR009056">
    <property type="entry name" value="Cyt_c-like_dom"/>
</dbReference>
<dbReference type="RefSeq" id="WP_341408362.1">
    <property type="nucleotide sequence ID" value="NZ_JBBUTH010000001.1"/>
</dbReference>
<evidence type="ECO:0000256" key="7">
    <source>
        <dbReference type="SAM" id="SignalP"/>
    </source>
</evidence>
<evidence type="ECO:0000256" key="1">
    <source>
        <dbReference type="ARBA" id="ARBA00022448"/>
    </source>
</evidence>
<keyword evidence="4" id="KW-0249">Electron transport</keyword>
<evidence type="ECO:0000313" key="9">
    <source>
        <dbReference type="EMBL" id="MEK8048684.1"/>
    </source>
</evidence>